<evidence type="ECO:0000256" key="1">
    <source>
        <dbReference type="ARBA" id="ARBA00022801"/>
    </source>
</evidence>
<sequence>MSELKERIERLYPQLVEWRRTFHQYPELSFQEVNTSRQVAEILGRLGLEVRTGIGGNGVTGLLRGSVSGPTVALRADMDALPIQDEKECEYRSRVPGVMHACGHDAHMSMLLGAAVLLSEMKESVKGNILFLFQHAEELVPGGAAQMIREGVLDGVDVVYGIHLWTPLPSGVVGFREGVLMAAADSFELEITGRGGHGGLPHEAVDAVAIASHVVVNLQTIISRRLDPLQSGVITVGTIQGGQAFNVIAEKCRLTGTVRSFDPVVREQLVKQIEEVIGATCRMYGADYEFNYIWGYPPVVNDPGETRRVAKVARQIVDSTHVREMQPMMAAEDFAYYLQERKGTFCFVGAGNAELGVTYPHHHPRFDIDEQAMKVGVELLIRSALDYLGETSGSAL</sequence>
<dbReference type="Gene3D" id="3.30.70.360">
    <property type="match status" value="1"/>
</dbReference>
<dbReference type="InterPro" id="IPR002933">
    <property type="entry name" value="Peptidase_M20"/>
</dbReference>
<feature type="binding site" evidence="2">
    <location>
        <position position="163"/>
    </location>
    <ligand>
        <name>Mn(2+)</name>
        <dbReference type="ChEBI" id="CHEBI:29035"/>
        <label>2</label>
    </ligand>
</feature>
<organism evidence="4 5">
    <name type="scientific">Lihuaxuella thermophila</name>
    <dbReference type="NCBI Taxonomy" id="1173111"/>
    <lineage>
        <taxon>Bacteria</taxon>
        <taxon>Bacillati</taxon>
        <taxon>Bacillota</taxon>
        <taxon>Bacilli</taxon>
        <taxon>Bacillales</taxon>
        <taxon>Thermoactinomycetaceae</taxon>
        <taxon>Lihuaxuella</taxon>
    </lineage>
</organism>
<feature type="binding site" evidence="2">
    <location>
        <position position="138"/>
    </location>
    <ligand>
        <name>Mn(2+)</name>
        <dbReference type="ChEBI" id="CHEBI:29035"/>
        <label>2</label>
    </ligand>
</feature>
<dbReference type="InterPro" id="IPR036264">
    <property type="entry name" value="Bact_exopeptidase_dim_dom"/>
</dbReference>
<keyword evidence="5" id="KW-1185">Reference proteome</keyword>
<dbReference type="AlphaFoldDB" id="A0A1H8ANR8"/>
<dbReference type="CDD" id="cd08021">
    <property type="entry name" value="M20_Acy1_YhaA-like"/>
    <property type="match status" value="1"/>
</dbReference>
<keyword evidence="2" id="KW-0464">Manganese</keyword>
<dbReference type="PANTHER" id="PTHR11014">
    <property type="entry name" value="PEPTIDASE M20 FAMILY MEMBER"/>
    <property type="match status" value="1"/>
</dbReference>
<gene>
    <name evidence="4" type="ORF">SAMN05444955_101206</name>
</gene>
<dbReference type="Gene3D" id="3.40.630.10">
    <property type="entry name" value="Zn peptidases"/>
    <property type="match status" value="1"/>
</dbReference>
<accession>A0A1H8ANR8</accession>
<dbReference type="InterPro" id="IPR011650">
    <property type="entry name" value="Peptidase_M20_dimer"/>
</dbReference>
<dbReference type="FunFam" id="3.30.70.360:FF:000001">
    <property type="entry name" value="N-acetyldiaminopimelate deacetylase"/>
    <property type="match status" value="1"/>
</dbReference>
<dbReference type="GO" id="GO:0046872">
    <property type="term" value="F:metal ion binding"/>
    <property type="evidence" value="ECO:0007669"/>
    <property type="project" value="UniProtKB-KW"/>
</dbReference>
<proteinExistence type="predicted"/>
<keyword evidence="1 4" id="KW-0378">Hydrolase</keyword>
<dbReference type="STRING" id="1173111.SAMN05444955_101206"/>
<protein>
    <submittedName>
        <fullName evidence="4">Amidohydrolase</fullName>
    </submittedName>
</protein>
<evidence type="ECO:0000259" key="3">
    <source>
        <dbReference type="Pfam" id="PF07687"/>
    </source>
</evidence>
<dbReference type="Proteomes" id="UP000199695">
    <property type="component" value="Unassembled WGS sequence"/>
</dbReference>
<dbReference type="GO" id="GO:0019877">
    <property type="term" value="P:diaminopimelate biosynthetic process"/>
    <property type="evidence" value="ECO:0007669"/>
    <property type="project" value="UniProtKB-ARBA"/>
</dbReference>
<feature type="binding site" evidence="2">
    <location>
        <position position="102"/>
    </location>
    <ligand>
        <name>Mn(2+)</name>
        <dbReference type="ChEBI" id="CHEBI:29035"/>
        <label>2</label>
    </ligand>
</feature>
<dbReference type="SUPFAM" id="SSF53187">
    <property type="entry name" value="Zn-dependent exopeptidases"/>
    <property type="match status" value="1"/>
</dbReference>
<dbReference type="Pfam" id="PF07687">
    <property type="entry name" value="M20_dimer"/>
    <property type="match status" value="1"/>
</dbReference>
<dbReference type="InterPro" id="IPR017439">
    <property type="entry name" value="Amidohydrolase"/>
</dbReference>
<dbReference type="GO" id="GO:0050118">
    <property type="term" value="F:N-acetyldiaminopimelate deacetylase activity"/>
    <property type="evidence" value="ECO:0007669"/>
    <property type="project" value="UniProtKB-ARBA"/>
</dbReference>
<dbReference type="SUPFAM" id="SSF55031">
    <property type="entry name" value="Bacterial exopeptidase dimerisation domain"/>
    <property type="match status" value="1"/>
</dbReference>
<dbReference type="Pfam" id="PF01546">
    <property type="entry name" value="Peptidase_M20"/>
    <property type="match status" value="1"/>
</dbReference>
<evidence type="ECO:0000256" key="2">
    <source>
        <dbReference type="PIRSR" id="PIRSR005962-1"/>
    </source>
</evidence>
<comment type="cofactor">
    <cofactor evidence="2">
        <name>Mn(2+)</name>
        <dbReference type="ChEBI" id="CHEBI:29035"/>
    </cofactor>
    <text evidence="2">The Mn(2+) ion enhances activity.</text>
</comment>
<dbReference type="PANTHER" id="PTHR11014:SF63">
    <property type="entry name" value="METALLOPEPTIDASE, PUTATIVE (AFU_ORTHOLOGUE AFUA_6G09600)-RELATED"/>
    <property type="match status" value="1"/>
</dbReference>
<dbReference type="RefSeq" id="WP_244527392.1">
    <property type="nucleotide sequence ID" value="NZ_FOCQ01000001.1"/>
</dbReference>
<name>A0A1H8ANR8_9BACL</name>
<dbReference type="NCBIfam" id="TIGR01891">
    <property type="entry name" value="amidohydrolases"/>
    <property type="match status" value="1"/>
</dbReference>
<keyword evidence="2" id="KW-0479">Metal-binding</keyword>
<evidence type="ECO:0000313" key="5">
    <source>
        <dbReference type="Proteomes" id="UP000199695"/>
    </source>
</evidence>
<dbReference type="PIRSF" id="PIRSF005962">
    <property type="entry name" value="Pept_M20D_amidohydro"/>
    <property type="match status" value="1"/>
</dbReference>
<feature type="binding site" evidence="2">
    <location>
        <position position="104"/>
    </location>
    <ligand>
        <name>Mn(2+)</name>
        <dbReference type="ChEBI" id="CHEBI:29035"/>
        <label>2</label>
    </ligand>
</feature>
<evidence type="ECO:0000313" key="4">
    <source>
        <dbReference type="EMBL" id="SEM71167.1"/>
    </source>
</evidence>
<reference evidence="4 5" key="1">
    <citation type="submission" date="2016-10" db="EMBL/GenBank/DDBJ databases">
        <authorList>
            <person name="de Groot N.N."/>
        </authorList>
    </citation>
    <scope>NUCLEOTIDE SEQUENCE [LARGE SCALE GENOMIC DNA]</scope>
    <source>
        <strain evidence="4 5">DSM 46701</strain>
    </source>
</reference>
<feature type="domain" description="Peptidase M20 dimerisation" evidence="3">
    <location>
        <begin position="186"/>
        <end position="280"/>
    </location>
</feature>
<feature type="binding site" evidence="2">
    <location>
        <position position="362"/>
    </location>
    <ligand>
        <name>Mn(2+)</name>
        <dbReference type="ChEBI" id="CHEBI:29035"/>
        <label>2</label>
    </ligand>
</feature>
<dbReference type="EMBL" id="FOCQ01000001">
    <property type="protein sequence ID" value="SEM71167.1"/>
    <property type="molecule type" value="Genomic_DNA"/>
</dbReference>